<evidence type="ECO:0000313" key="1">
    <source>
        <dbReference type="EMBL" id="MBE5063749.1"/>
    </source>
</evidence>
<accession>A0ABR9RL93</accession>
<proteinExistence type="predicted"/>
<reference evidence="1 2" key="1">
    <citation type="submission" date="2020-10" db="EMBL/GenBank/DDBJ databases">
        <title>ChiBAC.</title>
        <authorList>
            <person name="Zenner C."/>
            <person name="Hitch T.C.A."/>
            <person name="Clavel T."/>
        </authorList>
    </citation>
    <scope>NUCLEOTIDE SEQUENCE [LARGE SCALE GENOMIC DNA]</scope>
    <source>
        <strain evidence="1 2">DSM 108991</strain>
    </source>
</reference>
<dbReference type="EMBL" id="JADCKL010000009">
    <property type="protein sequence ID" value="MBE5063749.1"/>
    <property type="molecule type" value="Genomic_DNA"/>
</dbReference>
<organism evidence="1 2">
    <name type="scientific">Claveliimonas monacensis</name>
    <dbReference type="NCBI Taxonomy" id="2779351"/>
    <lineage>
        <taxon>Bacteria</taxon>
        <taxon>Bacillati</taxon>
        <taxon>Bacillota</taxon>
        <taxon>Clostridia</taxon>
        <taxon>Lachnospirales</taxon>
        <taxon>Lachnospiraceae</taxon>
        <taxon>Claveliimonas</taxon>
    </lineage>
</organism>
<name>A0ABR9RL93_9FIRM</name>
<keyword evidence="2" id="KW-1185">Reference proteome</keyword>
<dbReference type="Gene3D" id="2.160.20.10">
    <property type="entry name" value="Single-stranded right-handed beta-helix, Pectin lyase-like"/>
    <property type="match status" value="1"/>
</dbReference>
<dbReference type="SUPFAM" id="SSF51126">
    <property type="entry name" value="Pectin lyase-like"/>
    <property type="match status" value="1"/>
</dbReference>
<dbReference type="InterPro" id="IPR006626">
    <property type="entry name" value="PbH1"/>
</dbReference>
<protein>
    <submittedName>
        <fullName evidence="1">Polyhydroxyalkanoate depolymerase</fullName>
    </submittedName>
</protein>
<sequence>MDGRKIYYVSTLRGDDNNDGLSEETPFRSLRKVAGQKREPGDMILLERGSVFQEEYLHIYEGGTREHPVVVDAYGQGEMPVIAAEGSGLWYQNYGAPLDSPAHVWKGYVSSAVLLYDAEYITVRNIEITNSTLREGEVYNQGDLMNRTGVSIVAKDRGTLRGIELDNLYVHDVDGNVYDKHLNNGGIYASALAPADESRTGVARYDGLHIHHCRVERCRRWGIAAGYTYQHGRFTTLELPDEVVRTYGSVNVVIEHNRIREIGGDAITPMYCFRPLVQYNVSEHVALDMNEDVYTEAGERGGMVAAAIWPWKCKTALFQYNEASHTHFNQDGEAWDADSGDGTIYQYNYSHDNEGGCVMFCEGESVNNIFRYNISVNDGTQRSGVVTPVRNIDAHIHNNIFIIKESVPFIRTNMSEGGMLVENNLIINTGDEARTEDWHHQTEKAQYCGNLYGNYANIPEDDREAKDAQSTDVEKWIKGEAGLDFYEEHTGVRPYIGACFARTKKQN</sequence>
<dbReference type="InterPro" id="IPR012334">
    <property type="entry name" value="Pectin_lyas_fold"/>
</dbReference>
<dbReference type="RefSeq" id="WP_226395199.1">
    <property type="nucleotide sequence ID" value="NZ_JADCKL010000009.1"/>
</dbReference>
<dbReference type="InterPro" id="IPR011050">
    <property type="entry name" value="Pectin_lyase_fold/virulence"/>
</dbReference>
<comment type="caution">
    <text evidence="1">The sequence shown here is derived from an EMBL/GenBank/DDBJ whole genome shotgun (WGS) entry which is preliminary data.</text>
</comment>
<dbReference type="Proteomes" id="UP000758652">
    <property type="component" value="Unassembled WGS sequence"/>
</dbReference>
<evidence type="ECO:0000313" key="2">
    <source>
        <dbReference type="Proteomes" id="UP000758652"/>
    </source>
</evidence>
<dbReference type="SMART" id="SM00710">
    <property type="entry name" value="PbH1"/>
    <property type="match status" value="5"/>
</dbReference>
<gene>
    <name evidence="1" type="ORF">INF30_10815</name>
</gene>